<dbReference type="GeneID" id="28488326"/>
<reference evidence="13" key="2">
    <citation type="submission" date="2016-02" db="EMBL/GenBank/DDBJ databases">
        <title>The draft genome sequence of the rumen methanogen Methanobrevibacter olleyae YLM1.</title>
        <authorList>
            <consortium name="New Zealand Agricultural Greenhouse Gas Research Centre/Pastoral Greenhouse Gas Research Consortium"/>
            <person name="Kelly W.J."/>
            <person name="Li D."/>
            <person name="Lambie S.C."/>
            <person name="Attwood G.T."/>
            <person name="Altermann E."/>
            <person name="Leahy S.C."/>
        </authorList>
    </citation>
    <scope>NUCLEOTIDE SEQUENCE [LARGE SCALE GENOMIC DNA]</scope>
    <source>
        <strain evidence="13">YLM1</strain>
    </source>
</reference>
<gene>
    <name evidence="12" type="ORF">SAMN02910297_00424</name>
    <name evidence="11" type="ORF">YLM1_0029</name>
</gene>
<evidence type="ECO:0000256" key="8">
    <source>
        <dbReference type="ARBA" id="ARBA00055172"/>
    </source>
</evidence>
<dbReference type="NCBIfam" id="TIGR00790">
    <property type="entry name" value="fnt"/>
    <property type="match status" value="1"/>
</dbReference>
<dbReference type="GO" id="GO:0015513">
    <property type="term" value="F:high-affinity secondary active nitrite transmembrane transporter activity"/>
    <property type="evidence" value="ECO:0007669"/>
    <property type="project" value="TreeGrafter"/>
</dbReference>
<dbReference type="Proteomes" id="UP000066376">
    <property type="component" value="Chromosome"/>
</dbReference>
<dbReference type="PROSITE" id="PS01005">
    <property type="entry name" value="FORMATE_NITRITE_TP_1"/>
    <property type="match status" value="1"/>
</dbReference>
<comment type="function">
    <text evidence="8">May act as a formate transporter.</text>
</comment>
<dbReference type="Gene3D" id="1.20.1080.10">
    <property type="entry name" value="Glycerol uptake facilitator protein"/>
    <property type="match status" value="1"/>
</dbReference>
<sequence length="274" mass="28741">MSSFKSPADTSKAIASAATAKGEMPFLKLAILGFLAGAYIAFGGLLAEVANTGAIAGGVPVGISKLLFGSVFPVGLIMVVICGSELFTGDVMFMTMGLLDGKTDIMGLLKNWVGSWVFNLIGGIFVAYVLAYATGIMVPDAFSAGAITIANTKSLGGASFIAAGKSTASLTWMQCFLRGIGCNWLVCLAVYLANAADDVVGKFFGIWFPIMAFVCIGFEHSVANMFFIPLGIFLGAEATWAQFFVNNLIPVTLGNIVGGAIFVACAYWFVYLRD</sequence>
<proteinExistence type="inferred from homology"/>
<feature type="transmembrane region" description="Helical" evidence="10">
    <location>
        <begin position="251"/>
        <end position="272"/>
    </location>
</feature>
<evidence type="ECO:0000256" key="1">
    <source>
        <dbReference type="ARBA" id="ARBA00004651"/>
    </source>
</evidence>
<reference evidence="11 13" key="1">
    <citation type="journal article" date="2016" name="Genome Announc.">
        <title>Draft Genome Sequence of the Rumen Methanogen Methanobrevibacter olleyae YLM1.</title>
        <authorList>
            <person name="Kelly W.J."/>
            <person name="Li D."/>
            <person name="Lambie S.C."/>
            <person name="Cox F."/>
            <person name="Attwood G.T."/>
            <person name="Altermann E."/>
            <person name="Leahy S.C."/>
        </authorList>
    </citation>
    <scope>NUCLEOTIDE SEQUENCE [LARGE SCALE GENOMIC DNA]</scope>
    <source>
        <strain evidence="11 13">YLM1</strain>
    </source>
</reference>
<evidence type="ECO:0000256" key="6">
    <source>
        <dbReference type="ARBA" id="ARBA00023136"/>
    </source>
</evidence>
<comment type="subcellular location">
    <subcellularLocation>
        <location evidence="1">Cell membrane</location>
        <topology evidence="1">Multi-pass membrane protein</topology>
    </subcellularLocation>
</comment>
<evidence type="ECO:0000313" key="14">
    <source>
        <dbReference type="Proteomes" id="UP000183442"/>
    </source>
</evidence>
<feature type="transmembrane region" description="Helical" evidence="10">
    <location>
        <begin position="225"/>
        <end position="245"/>
    </location>
</feature>
<dbReference type="RefSeq" id="WP_067145130.1">
    <property type="nucleotide sequence ID" value="NZ_CP014265.1"/>
</dbReference>
<keyword evidence="4 10" id="KW-0812">Transmembrane</keyword>
<dbReference type="KEGG" id="mol:YLM1_0029"/>
<dbReference type="GO" id="GO:0015707">
    <property type="term" value="P:nitrite transport"/>
    <property type="evidence" value="ECO:0007669"/>
    <property type="project" value="TreeGrafter"/>
</dbReference>
<keyword evidence="6 10" id="KW-0472">Membrane</keyword>
<evidence type="ECO:0000313" key="12">
    <source>
        <dbReference type="EMBL" id="SFL27528.1"/>
    </source>
</evidence>
<reference evidence="12" key="3">
    <citation type="submission" date="2016-10" db="EMBL/GenBank/DDBJ databases">
        <authorList>
            <person name="de Groot N.N."/>
        </authorList>
    </citation>
    <scope>NUCLEOTIDE SEQUENCE [LARGE SCALE GENOMIC DNA]</scope>
    <source>
        <strain evidence="12">DSM 16632</strain>
    </source>
</reference>
<comment type="similarity">
    <text evidence="7">Belongs to the FNT transporter (TC 1.A.16) family.</text>
</comment>
<feature type="transmembrane region" description="Helical" evidence="10">
    <location>
        <begin position="175"/>
        <end position="193"/>
    </location>
</feature>
<dbReference type="EMBL" id="CP014265">
    <property type="protein sequence ID" value="AMK14589.1"/>
    <property type="molecule type" value="Genomic_DNA"/>
</dbReference>
<accession>A0A126QY52</accession>
<reference evidence="14" key="4">
    <citation type="submission" date="2016-10" db="EMBL/GenBank/DDBJ databases">
        <authorList>
            <person name="Varghese N."/>
        </authorList>
    </citation>
    <scope>NUCLEOTIDE SEQUENCE [LARGE SCALE GENOMIC DNA]</scope>
    <source>
        <strain evidence="14">DSM 16632</strain>
    </source>
</reference>
<protein>
    <recommendedName>
        <fullName evidence="9">Probable formate transporter</fullName>
    </recommendedName>
</protein>
<feature type="transmembrane region" description="Helical" evidence="10">
    <location>
        <begin position="199"/>
        <end position="218"/>
    </location>
</feature>
<evidence type="ECO:0000256" key="5">
    <source>
        <dbReference type="ARBA" id="ARBA00022989"/>
    </source>
</evidence>
<dbReference type="PROSITE" id="PS01006">
    <property type="entry name" value="FORMATE_NITRITE_TP_2"/>
    <property type="match status" value="1"/>
</dbReference>
<evidence type="ECO:0000256" key="4">
    <source>
        <dbReference type="ARBA" id="ARBA00022692"/>
    </source>
</evidence>
<dbReference type="Pfam" id="PF01226">
    <property type="entry name" value="Form_Nir_trans"/>
    <property type="match status" value="1"/>
</dbReference>
<evidence type="ECO:0000256" key="10">
    <source>
        <dbReference type="SAM" id="Phobius"/>
    </source>
</evidence>
<dbReference type="InterPro" id="IPR024002">
    <property type="entry name" value="For/NO2_transpt_CS"/>
</dbReference>
<feature type="transmembrane region" description="Helical" evidence="10">
    <location>
        <begin position="142"/>
        <end position="163"/>
    </location>
</feature>
<dbReference type="PATRIC" id="fig|294671.3.peg.29"/>
<keyword evidence="13" id="KW-1185">Reference proteome</keyword>
<dbReference type="OrthoDB" id="117182at2157"/>
<dbReference type="FunFam" id="1.20.1080.10:FF:000011">
    <property type="entry name" value="Formate family transporter"/>
    <property type="match status" value="1"/>
</dbReference>
<dbReference type="InterPro" id="IPR000292">
    <property type="entry name" value="For/NO2_transpt"/>
</dbReference>
<feature type="transmembrane region" description="Helical" evidence="10">
    <location>
        <begin position="26"/>
        <end position="46"/>
    </location>
</feature>
<evidence type="ECO:0000256" key="9">
    <source>
        <dbReference type="ARBA" id="ARBA00068567"/>
    </source>
</evidence>
<evidence type="ECO:0000256" key="3">
    <source>
        <dbReference type="ARBA" id="ARBA00022475"/>
    </source>
</evidence>
<dbReference type="Proteomes" id="UP000183442">
    <property type="component" value="Unassembled WGS sequence"/>
</dbReference>
<evidence type="ECO:0000313" key="13">
    <source>
        <dbReference type="Proteomes" id="UP000066376"/>
    </source>
</evidence>
<dbReference type="PANTHER" id="PTHR30520">
    <property type="entry name" value="FORMATE TRANSPORTER-RELATED"/>
    <property type="match status" value="1"/>
</dbReference>
<feature type="transmembrane region" description="Helical" evidence="10">
    <location>
        <begin position="66"/>
        <end position="87"/>
    </location>
</feature>
<dbReference type="EMBL" id="FOTL01000004">
    <property type="protein sequence ID" value="SFL27528.1"/>
    <property type="molecule type" value="Genomic_DNA"/>
</dbReference>
<dbReference type="InterPro" id="IPR023271">
    <property type="entry name" value="Aquaporin-like"/>
</dbReference>
<dbReference type="GO" id="GO:0005886">
    <property type="term" value="C:plasma membrane"/>
    <property type="evidence" value="ECO:0007669"/>
    <property type="project" value="UniProtKB-SubCell"/>
</dbReference>
<evidence type="ECO:0000256" key="7">
    <source>
        <dbReference type="ARBA" id="ARBA00049660"/>
    </source>
</evidence>
<keyword evidence="5 10" id="KW-1133">Transmembrane helix</keyword>
<dbReference type="PANTHER" id="PTHR30520:SF6">
    <property type="entry name" value="FORMATE_NITRATE FAMILY TRANSPORTER (EUROFUNG)"/>
    <property type="match status" value="1"/>
</dbReference>
<evidence type="ECO:0000313" key="11">
    <source>
        <dbReference type="EMBL" id="AMK14589.1"/>
    </source>
</evidence>
<name>A0A126QY52_METOL</name>
<evidence type="ECO:0000256" key="2">
    <source>
        <dbReference type="ARBA" id="ARBA00022448"/>
    </source>
</evidence>
<feature type="transmembrane region" description="Helical" evidence="10">
    <location>
        <begin position="108"/>
        <end position="130"/>
    </location>
</feature>
<dbReference type="STRING" id="294671.YLM1_0029"/>
<keyword evidence="3" id="KW-1003">Cell membrane</keyword>
<keyword evidence="2" id="KW-0813">Transport</keyword>
<organism evidence="11 13">
    <name type="scientific">Methanobrevibacter olleyae</name>
    <dbReference type="NCBI Taxonomy" id="294671"/>
    <lineage>
        <taxon>Archaea</taxon>
        <taxon>Methanobacteriati</taxon>
        <taxon>Methanobacteriota</taxon>
        <taxon>Methanomada group</taxon>
        <taxon>Methanobacteria</taxon>
        <taxon>Methanobacteriales</taxon>
        <taxon>Methanobacteriaceae</taxon>
        <taxon>Methanobrevibacter</taxon>
    </lineage>
</organism>
<dbReference type="AlphaFoldDB" id="A0A126QY52"/>